<feature type="domain" description="HTH hxlR-type" evidence="4">
    <location>
        <begin position="11"/>
        <end position="109"/>
    </location>
</feature>
<evidence type="ECO:0000313" key="5">
    <source>
        <dbReference type="EMBL" id="GFP76317.1"/>
    </source>
</evidence>
<dbReference type="Gene3D" id="1.10.10.10">
    <property type="entry name" value="Winged helix-like DNA-binding domain superfamily/Winged helix DNA-binding domain"/>
    <property type="match status" value="1"/>
</dbReference>
<name>A0A6V8SGL3_9CLOT</name>
<evidence type="ECO:0000256" key="2">
    <source>
        <dbReference type="ARBA" id="ARBA00023125"/>
    </source>
</evidence>
<keyword evidence="6" id="KW-1185">Reference proteome</keyword>
<protein>
    <recommendedName>
        <fullName evidence="4">HTH hxlR-type domain-containing protein</fullName>
    </recommendedName>
</protein>
<dbReference type="InterPro" id="IPR002577">
    <property type="entry name" value="HTH_HxlR"/>
</dbReference>
<dbReference type="PANTHER" id="PTHR33204">
    <property type="entry name" value="TRANSCRIPTIONAL REGULATOR, MARR FAMILY"/>
    <property type="match status" value="1"/>
</dbReference>
<proteinExistence type="predicted"/>
<dbReference type="EMBL" id="BLZR01000001">
    <property type="protein sequence ID" value="GFP76317.1"/>
    <property type="molecule type" value="Genomic_DNA"/>
</dbReference>
<dbReference type="RefSeq" id="WP_183277755.1">
    <property type="nucleotide sequence ID" value="NZ_BLZR01000001.1"/>
</dbReference>
<evidence type="ECO:0000313" key="6">
    <source>
        <dbReference type="Proteomes" id="UP000580568"/>
    </source>
</evidence>
<gene>
    <name evidence="5" type="ORF">bsdtw1_02419</name>
</gene>
<dbReference type="SUPFAM" id="SSF46785">
    <property type="entry name" value="Winged helix' DNA-binding domain"/>
    <property type="match status" value="1"/>
</dbReference>
<keyword evidence="3" id="KW-0804">Transcription</keyword>
<dbReference type="AlphaFoldDB" id="A0A6V8SGL3"/>
<comment type="caution">
    <text evidence="5">The sequence shown here is derived from an EMBL/GenBank/DDBJ whole genome shotgun (WGS) entry which is preliminary data.</text>
</comment>
<dbReference type="InterPro" id="IPR036388">
    <property type="entry name" value="WH-like_DNA-bd_sf"/>
</dbReference>
<dbReference type="Pfam" id="PF01638">
    <property type="entry name" value="HxlR"/>
    <property type="match status" value="1"/>
</dbReference>
<dbReference type="InterPro" id="IPR011991">
    <property type="entry name" value="ArsR-like_HTH"/>
</dbReference>
<evidence type="ECO:0000256" key="3">
    <source>
        <dbReference type="ARBA" id="ARBA00023163"/>
    </source>
</evidence>
<dbReference type="InterPro" id="IPR036390">
    <property type="entry name" value="WH_DNA-bd_sf"/>
</dbReference>
<evidence type="ECO:0000259" key="4">
    <source>
        <dbReference type="PROSITE" id="PS51118"/>
    </source>
</evidence>
<dbReference type="PROSITE" id="PS51118">
    <property type="entry name" value="HTH_HXLR"/>
    <property type="match status" value="1"/>
</dbReference>
<organism evidence="5 6">
    <name type="scientific">Clostridium fungisolvens</name>
    <dbReference type="NCBI Taxonomy" id="1604897"/>
    <lineage>
        <taxon>Bacteria</taxon>
        <taxon>Bacillati</taxon>
        <taxon>Bacillota</taxon>
        <taxon>Clostridia</taxon>
        <taxon>Eubacteriales</taxon>
        <taxon>Clostridiaceae</taxon>
        <taxon>Clostridium</taxon>
    </lineage>
</organism>
<sequence>MLTQEELFGKCPYATAQRILSGKWAVVILHHLSEKKLRFNELQRLLPEITQATLTKQLRALEEYGVVNRTVYAQIPPKVEYDLSDIGKEFIEVLDSLKVWSDKYIAFCNSKDK</sequence>
<dbReference type="CDD" id="cd00090">
    <property type="entry name" value="HTH_ARSR"/>
    <property type="match status" value="1"/>
</dbReference>
<keyword evidence="2" id="KW-0238">DNA-binding</keyword>
<reference evidence="5 6" key="1">
    <citation type="submission" date="2020-07" db="EMBL/GenBank/DDBJ databases">
        <title>A new beta-1,3-glucan-decomposing anaerobic bacterium isolated from anoxic soil subjected to biological soil disinfestation.</title>
        <authorList>
            <person name="Ueki A."/>
            <person name="Tonouchi A."/>
        </authorList>
    </citation>
    <scope>NUCLEOTIDE SEQUENCE [LARGE SCALE GENOMIC DNA]</scope>
    <source>
        <strain evidence="5 6">TW1</strain>
    </source>
</reference>
<dbReference type="Proteomes" id="UP000580568">
    <property type="component" value="Unassembled WGS sequence"/>
</dbReference>
<evidence type="ECO:0000256" key="1">
    <source>
        <dbReference type="ARBA" id="ARBA00023015"/>
    </source>
</evidence>
<accession>A0A6V8SGL3</accession>
<dbReference type="GO" id="GO:0003677">
    <property type="term" value="F:DNA binding"/>
    <property type="evidence" value="ECO:0007669"/>
    <property type="project" value="UniProtKB-KW"/>
</dbReference>
<dbReference type="PANTHER" id="PTHR33204:SF29">
    <property type="entry name" value="TRANSCRIPTIONAL REGULATOR"/>
    <property type="match status" value="1"/>
</dbReference>
<keyword evidence="1" id="KW-0805">Transcription regulation</keyword>